<protein>
    <submittedName>
        <fullName evidence="1">Uncharacterized protein</fullName>
    </submittedName>
</protein>
<gene>
    <name evidence="1" type="ORF">EV182_008262</name>
</gene>
<feature type="non-terminal residue" evidence="1">
    <location>
        <position position="1"/>
    </location>
</feature>
<comment type="caution">
    <text evidence="1">The sequence shown here is derived from an EMBL/GenBank/DDBJ whole genome shotgun (WGS) entry which is preliminary data.</text>
</comment>
<dbReference type="EMBL" id="JAMZIH010009305">
    <property type="protein sequence ID" value="KAJ1670362.1"/>
    <property type="molecule type" value="Genomic_DNA"/>
</dbReference>
<organism evidence="1 2">
    <name type="scientific">Spiromyces aspiralis</name>
    <dbReference type="NCBI Taxonomy" id="68401"/>
    <lineage>
        <taxon>Eukaryota</taxon>
        <taxon>Fungi</taxon>
        <taxon>Fungi incertae sedis</taxon>
        <taxon>Zoopagomycota</taxon>
        <taxon>Kickxellomycotina</taxon>
        <taxon>Kickxellomycetes</taxon>
        <taxon>Kickxellales</taxon>
        <taxon>Kickxellaceae</taxon>
        <taxon>Spiromyces</taxon>
    </lineage>
</organism>
<reference evidence="1" key="1">
    <citation type="submission" date="2022-06" db="EMBL/GenBank/DDBJ databases">
        <title>Phylogenomic reconstructions and comparative analyses of Kickxellomycotina fungi.</title>
        <authorList>
            <person name="Reynolds N.K."/>
            <person name="Stajich J.E."/>
            <person name="Barry K."/>
            <person name="Grigoriev I.V."/>
            <person name="Crous P."/>
            <person name="Smith M.E."/>
        </authorList>
    </citation>
    <scope>NUCLEOTIDE SEQUENCE</scope>
    <source>
        <strain evidence="1">RSA 2271</strain>
    </source>
</reference>
<feature type="non-terminal residue" evidence="1">
    <location>
        <position position="241"/>
    </location>
</feature>
<accession>A0ACC1H6T9</accession>
<keyword evidence="2" id="KW-1185">Reference proteome</keyword>
<sequence>IVIHGTKVVGTVATVVLALTALTHIVLFKEFKIDISKGDLVSAKLKQFGDAFFFTAVSSVTGISSDVVPKSLYTRGVVIVILFLSLFWLPPHMSEMLVLWNEREKWPRKHTPQRHQRHVILLGDFTYDSLAEFLREFYCNDHGSSTITTTVVLLSEKSPTREICELLEYPEYAGRVKYCIGSPTRTKDLKNLNAQAAEAIFLFSSTKSLPVDVEQDNASKLVTLLVLDRFLTKKGSKTKIL</sequence>
<name>A0ACC1H6T9_9FUNG</name>
<evidence type="ECO:0000313" key="1">
    <source>
        <dbReference type="EMBL" id="KAJ1670362.1"/>
    </source>
</evidence>
<dbReference type="Proteomes" id="UP001145114">
    <property type="component" value="Unassembled WGS sequence"/>
</dbReference>
<proteinExistence type="predicted"/>
<evidence type="ECO:0000313" key="2">
    <source>
        <dbReference type="Proteomes" id="UP001145114"/>
    </source>
</evidence>